<dbReference type="GO" id="GO:0045944">
    <property type="term" value="P:positive regulation of transcription by RNA polymerase II"/>
    <property type="evidence" value="ECO:0007669"/>
    <property type="project" value="TreeGrafter"/>
</dbReference>
<accession>A0A8S3ZFW1</accession>
<dbReference type="GO" id="GO:0005737">
    <property type="term" value="C:cytoplasm"/>
    <property type="evidence" value="ECO:0007669"/>
    <property type="project" value="UniProtKB-SubCell"/>
</dbReference>
<protein>
    <recommendedName>
        <fullName evidence="8">BHLH domain-containing protein</fullName>
    </recommendedName>
</protein>
<evidence type="ECO:0000256" key="6">
    <source>
        <dbReference type="ARBA" id="ARBA00023242"/>
    </source>
</evidence>
<dbReference type="Pfam" id="PF00010">
    <property type="entry name" value="HLH"/>
    <property type="match status" value="1"/>
</dbReference>
<evidence type="ECO:0000256" key="2">
    <source>
        <dbReference type="ARBA" id="ARBA00004496"/>
    </source>
</evidence>
<dbReference type="EMBL" id="CAJHNH020002222">
    <property type="protein sequence ID" value="CAG5125966.1"/>
    <property type="molecule type" value="Genomic_DNA"/>
</dbReference>
<evidence type="ECO:0000259" key="8">
    <source>
        <dbReference type="PROSITE" id="PS50888"/>
    </source>
</evidence>
<dbReference type="InterPro" id="IPR036638">
    <property type="entry name" value="HLH_DNA-bd_sf"/>
</dbReference>
<feature type="region of interest" description="Disordered" evidence="7">
    <location>
        <begin position="317"/>
        <end position="357"/>
    </location>
</feature>
<feature type="region of interest" description="Disordered" evidence="7">
    <location>
        <begin position="33"/>
        <end position="174"/>
    </location>
</feature>
<keyword evidence="10" id="KW-1185">Reference proteome</keyword>
<dbReference type="GO" id="GO:0003700">
    <property type="term" value="F:DNA-binding transcription factor activity"/>
    <property type="evidence" value="ECO:0007669"/>
    <property type="project" value="InterPro"/>
</dbReference>
<evidence type="ECO:0000256" key="7">
    <source>
        <dbReference type="SAM" id="MobiDB-lite"/>
    </source>
</evidence>
<dbReference type="InterPro" id="IPR032660">
    <property type="entry name" value="ATOH8_bHLH"/>
</dbReference>
<dbReference type="SMART" id="SM00353">
    <property type="entry name" value="HLH"/>
    <property type="match status" value="1"/>
</dbReference>
<dbReference type="OrthoDB" id="10001938at2759"/>
<evidence type="ECO:0000256" key="3">
    <source>
        <dbReference type="ARBA" id="ARBA00023015"/>
    </source>
</evidence>
<comment type="subcellular location">
    <subcellularLocation>
        <location evidence="2">Cytoplasm</location>
    </subcellularLocation>
    <subcellularLocation>
        <location evidence="1">Nucleus speckle</location>
    </subcellularLocation>
</comment>
<dbReference type="PROSITE" id="PS50888">
    <property type="entry name" value="BHLH"/>
    <property type="match status" value="1"/>
</dbReference>
<dbReference type="PANTHER" id="PTHR19290">
    <property type="entry name" value="BASIC HELIX-LOOP-HELIX PROTEIN NEUROGENIN-RELATED"/>
    <property type="match status" value="1"/>
</dbReference>
<dbReference type="InterPro" id="IPR050359">
    <property type="entry name" value="bHLH_transcription_factors"/>
</dbReference>
<keyword evidence="6" id="KW-0539">Nucleus</keyword>
<dbReference type="GO" id="GO:0009653">
    <property type="term" value="P:anatomical structure morphogenesis"/>
    <property type="evidence" value="ECO:0007669"/>
    <property type="project" value="TreeGrafter"/>
</dbReference>
<evidence type="ECO:0000313" key="10">
    <source>
        <dbReference type="Proteomes" id="UP000678393"/>
    </source>
</evidence>
<feature type="domain" description="BHLH" evidence="8">
    <location>
        <begin position="363"/>
        <end position="415"/>
    </location>
</feature>
<dbReference type="SUPFAM" id="SSF47459">
    <property type="entry name" value="HLH, helix-loop-helix DNA-binding domain"/>
    <property type="match status" value="1"/>
</dbReference>
<feature type="compositionally biased region" description="Basic residues" evidence="7">
    <location>
        <begin position="133"/>
        <end position="144"/>
    </location>
</feature>
<dbReference type="InterPro" id="IPR011598">
    <property type="entry name" value="bHLH_dom"/>
</dbReference>
<feature type="compositionally biased region" description="Basic and acidic residues" evidence="7">
    <location>
        <begin position="92"/>
        <end position="128"/>
    </location>
</feature>
<evidence type="ECO:0000256" key="5">
    <source>
        <dbReference type="ARBA" id="ARBA00023163"/>
    </source>
</evidence>
<keyword evidence="5" id="KW-0804">Transcription</keyword>
<proteinExistence type="predicted"/>
<evidence type="ECO:0000256" key="1">
    <source>
        <dbReference type="ARBA" id="ARBA00004324"/>
    </source>
</evidence>
<organism evidence="9 10">
    <name type="scientific">Candidula unifasciata</name>
    <dbReference type="NCBI Taxonomy" id="100452"/>
    <lineage>
        <taxon>Eukaryota</taxon>
        <taxon>Metazoa</taxon>
        <taxon>Spiralia</taxon>
        <taxon>Lophotrochozoa</taxon>
        <taxon>Mollusca</taxon>
        <taxon>Gastropoda</taxon>
        <taxon>Heterobranchia</taxon>
        <taxon>Euthyneura</taxon>
        <taxon>Panpulmonata</taxon>
        <taxon>Eupulmonata</taxon>
        <taxon>Stylommatophora</taxon>
        <taxon>Helicina</taxon>
        <taxon>Helicoidea</taxon>
        <taxon>Geomitridae</taxon>
        <taxon>Candidula</taxon>
    </lineage>
</organism>
<name>A0A8S3ZFW1_9EUPU</name>
<dbReference type="FunFam" id="4.10.280.10:FF:000052">
    <property type="entry name" value="Protein atonal homolog 8"/>
    <property type="match status" value="1"/>
</dbReference>
<dbReference type="AlphaFoldDB" id="A0A8S3ZFW1"/>
<sequence>MVTGMASVKLVGGQGYNYAHGFPHSHRFVCATGPPRKTMTLEDSLPQRSTSADYDPGSDSTRDMSSPPSPTESEGHDPNRLAETPTKKNKRKLSEPKKRADIVPKKSGESSPADLHESKTQGIRDAKKLPNGHSKRAGKSRGKHQSNGSKRDTSSSSSSVSTNDSEGNKDGQFMSLTNVMPPNFLSPVFGGVHPPAFAYVPGIYLAGRTFSRPEFQPPFPSIPFSLQHNYITAAVAAASPSSPPATLAASTATSSMYSLTAGKHASSTLDTSLSVTPQSEQVSLHAQSSQAVHLSLPSSIPPPNAYSMFNLHPSSLPRPCSSRTVNNDDDEASSSRAQSPEDLSVGGRLSRKHRKNYKNMTRERRVEANARERTRVHTISAAFDALRRAVPSYSHNQKLSKLAILRIASSYILALARLNDEDYTPATEHIRKPLTFAECVDLCTNTIQTEGRARRRH</sequence>
<dbReference type="CDD" id="cd11421">
    <property type="entry name" value="bHLH_TS_ATOH8"/>
    <property type="match status" value="1"/>
</dbReference>
<evidence type="ECO:0000256" key="4">
    <source>
        <dbReference type="ARBA" id="ARBA00023125"/>
    </source>
</evidence>
<keyword evidence="3" id="KW-0805">Transcription regulation</keyword>
<keyword evidence="4" id="KW-0238">DNA-binding</keyword>
<dbReference type="Proteomes" id="UP000678393">
    <property type="component" value="Unassembled WGS sequence"/>
</dbReference>
<gene>
    <name evidence="9" type="ORF">CUNI_LOCUS11524</name>
</gene>
<evidence type="ECO:0000313" key="9">
    <source>
        <dbReference type="EMBL" id="CAG5125966.1"/>
    </source>
</evidence>
<reference evidence="9" key="1">
    <citation type="submission" date="2021-04" db="EMBL/GenBank/DDBJ databases">
        <authorList>
            <consortium name="Molecular Ecology Group"/>
        </authorList>
    </citation>
    <scope>NUCLEOTIDE SEQUENCE</scope>
</reference>
<dbReference type="GO" id="GO:0070888">
    <property type="term" value="F:E-box binding"/>
    <property type="evidence" value="ECO:0007669"/>
    <property type="project" value="TreeGrafter"/>
</dbReference>
<feature type="compositionally biased region" description="Low complexity" evidence="7">
    <location>
        <begin position="154"/>
        <end position="165"/>
    </location>
</feature>
<dbReference type="PANTHER" id="PTHR19290:SF102">
    <property type="entry name" value="TRANSCRIPTION FACTOR ATOH8"/>
    <property type="match status" value="1"/>
</dbReference>
<dbReference type="GO" id="GO:0046983">
    <property type="term" value="F:protein dimerization activity"/>
    <property type="evidence" value="ECO:0007669"/>
    <property type="project" value="InterPro"/>
</dbReference>
<dbReference type="Gene3D" id="4.10.280.10">
    <property type="entry name" value="Helix-loop-helix DNA-binding domain"/>
    <property type="match status" value="1"/>
</dbReference>
<dbReference type="GO" id="GO:0016607">
    <property type="term" value="C:nuclear speck"/>
    <property type="evidence" value="ECO:0007669"/>
    <property type="project" value="UniProtKB-SubCell"/>
</dbReference>
<comment type="caution">
    <text evidence="9">The sequence shown here is derived from an EMBL/GenBank/DDBJ whole genome shotgun (WGS) entry which is preliminary data.</text>
</comment>